<dbReference type="AlphaFoldDB" id="A0A4R2EF71"/>
<evidence type="ECO:0000313" key="2">
    <source>
        <dbReference type="Proteomes" id="UP000294830"/>
    </source>
</evidence>
<dbReference type="RefSeq" id="WP_131840353.1">
    <property type="nucleotide sequence ID" value="NZ_SLWB01000018.1"/>
</dbReference>
<proteinExistence type="predicted"/>
<comment type="caution">
    <text evidence="1">The sequence shown here is derived from an EMBL/GenBank/DDBJ whole genome shotgun (WGS) entry which is preliminary data.</text>
</comment>
<dbReference type="OrthoDB" id="9773476at2"/>
<dbReference type="PROSITE" id="PS51257">
    <property type="entry name" value="PROKAR_LIPOPROTEIN"/>
    <property type="match status" value="1"/>
</dbReference>
<dbReference type="InterPro" id="IPR011042">
    <property type="entry name" value="6-blade_b-propeller_TolB-like"/>
</dbReference>
<evidence type="ECO:0008006" key="3">
    <source>
        <dbReference type="Google" id="ProtNLM"/>
    </source>
</evidence>
<dbReference type="EMBL" id="SLWB01000018">
    <property type="protein sequence ID" value="TCN62689.1"/>
    <property type="molecule type" value="Genomic_DNA"/>
</dbReference>
<organism evidence="1 2">
    <name type="scientific">Acetobacteroides hydrogenigenes</name>
    <dbReference type="NCBI Taxonomy" id="979970"/>
    <lineage>
        <taxon>Bacteria</taxon>
        <taxon>Pseudomonadati</taxon>
        <taxon>Bacteroidota</taxon>
        <taxon>Bacteroidia</taxon>
        <taxon>Bacteroidales</taxon>
        <taxon>Rikenellaceae</taxon>
        <taxon>Acetobacteroides</taxon>
    </lineage>
</organism>
<accession>A0A4R2EF71</accession>
<evidence type="ECO:0000313" key="1">
    <source>
        <dbReference type="EMBL" id="TCN62689.1"/>
    </source>
</evidence>
<name>A0A4R2EF71_9BACT</name>
<protein>
    <recommendedName>
        <fullName evidence="3">TolB-like protein</fullName>
    </recommendedName>
</protein>
<dbReference type="Proteomes" id="UP000294830">
    <property type="component" value="Unassembled WGS sequence"/>
</dbReference>
<dbReference type="Gene3D" id="2.120.10.30">
    <property type="entry name" value="TolB, C-terminal domain"/>
    <property type="match status" value="1"/>
</dbReference>
<reference evidence="1 2" key="1">
    <citation type="submission" date="2019-03" db="EMBL/GenBank/DDBJ databases">
        <title>Genomic Encyclopedia of Archaeal and Bacterial Type Strains, Phase II (KMG-II): from individual species to whole genera.</title>
        <authorList>
            <person name="Goeker M."/>
        </authorList>
    </citation>
    <scope>NUCLEOTIDE SEQUENCE [LARGE SCALE GENOMIC DNA]</scope>
    <source>
        <strain evidence="1 2">RL-C</strain>
    </source>
</reference>
<gene>
    <name evidence="1" type="ORF">CLV25_11815</name>
</gene>
<keyword evidence="2" id="KW-1185">Reference proteome</keyword>
<sequence length="330" mass="37603">MKINILLAIGVLLVGCRDKEAPLPALCTTIGNAEFDDFVYTNNGYLLTFKNYSKNAKNFMLSLKAGESKQPLQPVFPLSLRDSLFSSNLIYTLVGKEGESWMLFDKTSQKKDSPKRYKLIKYDLLSRTTLKTYFILPIRGRSFSNVSELQIDEGKEMMFYIDNEKNDFVSINMVDGTMKSFSFSGVATTNPILSAMNLGKKDSSIHNITFKMALNSSQSILYIVDTNEGSLYSVKEEYLINKHFYSQDIQSQISLKESGLEEIVDIDFDNKSRPLIATKSSIYLVRNSDKTSIIKNFKYGDITAISYTHNRIYFSAKSNKYNIYYIDLVK</sequence>